<evidence type="ECO:0000313" key="1">
    <source>
        <dbReference type="EMBL" id="AWO01542.1"/>
    </source>
</evidence>
<keyword evidence="2" id="KW-1185">Reference proteome</keyword>
<accession>A0ABN5LZ34</accession>
<gene>
    <name evidence="1" type="ORF">DLD77_07460</name>
</gene>
<keyword evidence="1" id="KW-0238">DNA-binding</keyword>
<dbReference type="Proteomes" id="UP000246099">
    <property type="component" value="Chromosome"/>
</dbReference>
<evidence type="ECO:0000313" key="2">
    <source>
        <dbReference type="Proteomes" id="UP000246099"/>
    </source>
</evidence>
<dbReference type="Pfam" id="PF06224">
    <property type="entry name" value="AlkZ-like"/>
    <property type="match status" value="1"/>
</dbReference>
<organism evidence="1 2">
    <name type="scientific">Chitinophaga alhagiae</name>
    <dbReference type="NCBI Taxonomy" id="2203219"/>
    <lineage>
        <taxon>Bacteria</taxon>
        <taxon>Pseudomonadati</taxon>
        <taxon>Bacteroidota</taxon>
        <taxon>Chitinophagia</taxon>
        <taxon>Chitinophagales</taxon>
        <taxon>Chitinophagaceae</taxon>
        <taxon>Chitinophaga</taxon>
    </lineage>
</organism>
<dbReference type="PANTHER" id="PTHR38479:SF2">
    <property type="entry name" value="WINGED HELIX DNA-BINDING DOMAIN-CONTAINING PROTEIN"/>
    <property type="match status" value="1"/>
</dbReference>
<sequence>MTAREILQYRLCHQYITASPAKTPAEVVTQLCAIQAQDFAGAKWSIGLRAPGLTDAAVEEAIADKTIIRLSSLRGTIHFLAAEDVRWVGELIKPRMVAASGSFYNSIGLSEPMFSKSHAVIRKTLEGGRQASRDELKEALEKKKIDTSGHRMNHFISRAGVDLVICCAPRRGKEFIYTLLDEWLPPAAAKQTGQDGLARLAWRYFTGHGPATAQDFAWWSGFTLTAVKAAIQSLGQSLQKITFGGQEYWMVPASAQAPSANQLFLLPGFDEYYIGYSDRGLLSDEATLKKLIPPNGILQPTIVANGRIAGTWKRTMKKNTLQLEASFFSPFSDPRKKAMVKRSAEFGAFMGMPVEWI</sequence>
<name>A0ABN5LZ34_9BACT</name>
<proteinExistence type="predicted"/>
<dbReference type="GO" id="GO:0003677">
    <property type="term" value="F:DNA binding"/>
    <property type="evidence" value="ECO:0007669"/>
    <property type="project" value="UniProtKB-KW"/>
</dbReference>
<dbReference type="InterPro" id="IPR009351">
    <property type="entry name" value="AlkZ-like"/>
</dbReference>
<dbReference type="RefSeq" id="WP_119077754.1">
    <property type="nucleotide sequence ID" value="NZ_CP029600.1"/>
</dbReference>
<dbReference type="EMBL" id="CP029600">
    <property type="protein sequence ID" value="AWO01542.1"/>
    <property type="molecule type" value="Genomic_DNA"/>
</dbReference>
<dbReference type="PANTHER" id="PTHR38479">
    <property type="entry name" value="LMO0824 PROTEIN"/>
    <property type="match status" value="1"/>
</dbReference>
<protein>
    <submittedName>
        <fullName evidence="1">Winged helix DNA-binding domain-containing protein</fullName>
    </submittedName>
</protein>
<reference evidence="1 2" key="1">
    <citation type="submission" date="2018-05" db="EMBL/GenBank/DDBJ databases">
        <title>Chitinophaga sp. nov., isolated from rhizosphere soil of Alhagi.</title>
        <authorList>
            <person name="Liu Y."/>
        </authorList>
    </citation>
    <scope>NUCLEOTIDE SEQUENCE [LARGE SCALE GENOMIC DNA]</scope>
    <source>
        <strain evidence="1 2">T22</strain>
    </source>
</reference>